<evidence type="ECO:0000256" key="4">
    <source>
        <dbReference type="ARBA" id="ARBA00022989"/>
    </source>
</evidence>
<sequence length="402" mass="46845">MTSPLPKKLIIAVIGCFFLFTVIRISQNSNKEDMQSAANDELDDLNSLNYISEKDIFDKMFSNVLKPTKLEPYYFKCNCEPKADDITIATLMTVDRLSNLFNSLSSNEAFYSVAVHITDNEELEKNLSKLKYFLLENKKLFANRVDLHLITDKYPRQLNYFRNVARFFSRTDLILPLDVDFMLNEKFLSNIKSDDFVMEKLTSGNGIFILPAFEYREQWKKTTFEEFPQKKSEVVENFEKTLKIFHGKRNLGHKSTDYEKWLNATQVYQIQPESFRYEPFGIFNTTTVPWSDERFIGYGGNKATWWYEIYLAGLEFYVLPYNFVIHIHHSYAVGKVRDDEREQNSDAILNFINEICKRYRIMFENSGGGIYDMMGCHPVLIDEEVSAPTIDPPPVAQAIPAQ</sequence>
<comment type="subcellular location">
    <subcellularLocation>
        <location evidence="1">Membrane</location>
        <topology evidence="1">Single-pass type II membrane protein</topology>
    </subcellularLocation>
</comment>
<accession>A0AAD5U3J0</accession>
<keyword evidence="3" id="KW-0735">Signal-anchor</keyword>
<organism evidence="7 8">
    <name type="scientific">Clydaea vesicula</name>
    <dbReference type="NCBI Taxonomy" id="447962"/>
    <lineage>
        <taxon>Eukaryota</taxon>
        <taxon>Fungi</taxon>
        <taxon>Fungi incertae sedis</taxon>
        <taxon>Chytridiomycota</taxon>
        <taxon>Chytridiomycota incertae sedis</taxon>
        <taxon>Chytridiomycetes</taxon>
        <taxon>Lobulomycetales</taxon>
        <taxon>Lobulomycetaceae</taxon>
        <taxon>Clydaea</taxon>
    </lineage>
</organism>
<evidence type="ECO:0000256" key="6">
    <source>
        <dbReference type="ARBA" id="ARBA00023180"/>
    </source>
</evidence>
<evidence type="ECO:0000313" key="8">
    <source>
        <dbReference type="Proteomes" id="UP001211065"/>
    </source>
</evidence>
<dbReference type="GO" id="GO:0042285">
    <property type="term" value="F:xylosyltransferase activity"/>
    <property type="evidence" value="ECO:0007669"/>
    <property type="project" value="TreeGrafter"/>
</dbReference>
<evidence type="ECO:0000256" key="2">
    <source>
        <dbReference type="ARBA" id="ARBA00022692"/>
    </source>
</evidence>
<dbReference type="InterPro" id="IPR029044">
    <property type="entry name" value="Nucleotide-diphossugar_trans"/>
</dbReference>
<dbReference type="InterPro" id="IPR051292">
    <property type="entry name" value="Xyl/GlcA_transferase"/>
</dbReference>
<evidence type="ECO:0000256" key="1">
    <source>
        <dbReference type="ARBA" id="ARBA00004606"/>
    </source>
</evidence>
<dbReference type="AlphaFoldDB" id="A0AAD5U3J0"/>
<evidence type="ECO:0000256" key="5">
    <source>
        <dbReference type="ARBA" id="ARBA00023136"/>
    </source>
</evidence>
<keyword evidence="5" id="KW-0472">Membrane</keyword>
<dbReference type="PANTHER" id="PTHR12270">
    <property type="entry name" value="GLYCOSYLTRANSFERASE-RELATED"/>
    <property type="match status" value="1"/>
</dbReference>
<protein>
    <submittedName>
        <fullName evidence="7">Uncharacterized protein</fullName>
    </submittedName>
</protein>
<keyword evidence="4" id="KW-1133">Transmembrane helix</keyword>
<evidence type="ECO:0000256" key="3">
    <source>
        <dbReference type="ARBA" id="ARBA00022968"/>
    </source>
</evidence>
<reference evidence="7" key="1">
    <citation type="submission" date="2020-05" db="EMBL/GenBank/DDBJ databases">
        <title>Phylogenomic resolution of chytrid fungi.</title>
        <authorList>
            <person name="Stajich J.E."/>
            <person name="Amses K."/>
            <person name="Simmons R."/>
            <person name="Seto K."/>
            <person name="Myers J."/>
            <person name="Bonds A."/>
            <person name="Quandt C.A."/>
            <person name="Barry K."/>
            <person name="Liu P."/>
            <person name="Grigoriev I."/>
            <person name="Longcore J.E."/>
            <person name="James T.Y."/>
        </authorList>
    </citation>
    <scope>NUCLEOTIDE SEQUENCE</scope>
    <source>
        <strain evidence="7">JEL0476</strain>
    </source>
</reference>
<evidence type="ECO:0000313" key="7">
    <source>
        <dbReference type="EMBL" id="KAJ3221501.1"/>
    </source>
</evidence>
<dbReference type="EMBL" id="JADGJW010000226">
    <property type="protein sequence ID" value="KAJ3221501.1"/>
    <property type="molecule type" value="Genomic_DNA"/>
</dbReference>
<keyword evidence="8" id="KW-1185">Reference proteome</keyword>
<dbReference type="Proteomes" id="UP001211065">
    <property type="component" value="Unassembled WGS sequence"/>
</dbReference>
<dbReference type="PANTHER" id="PTHR12270:SF25">
    <property type="entry name" value="GLYCOSYLTRANSFERASE-LIKE PROTEIN LARGE"/>
    <property type="match status" value="1"/>
</dbReference>
<gene>
    <name evidence="7" type="ORF">HK099_003446</name>
</gene>
<name>A0AAD5U3J0_9FUNG</name>
<dbReference type="GO" id="GO:0016020">
    <property type="term" value="C:membrane"/>
    <property type="evidence" value="ECO:0007669"/>
    <property type="project" value="UniProtKB-SubCell"/>
</dbReference>
<comment type="caution">
    <text evidence="7">The sequence shown here is derived from an EMBL/GenBank/DDBJ whole genome shotgun (WGS) entry which is preliminary data.</text>
</comment>
<dbReference type="GO" id="GO:0035269">
    <property type="term" value="P:protein O-linked glycosylation via mannose"/>
    <property type="evidence" value="ECO:0007669"/>
    <property type="project" value="TreeGrafter"/>
</dbReference>
<dbReference type="Gene3D" id="3.90.550.10">
    <property type="entry name" value="Spore Coat Polysaccharide Biosynthesis Protein SpsA, Chain A"/>
    <property type="match status" value="1"/>
</dbReference>
<proteinExistence type="predicted"/>
<dbReference type="SUPFAM" id="SSF53448">
    <property type="entry name" value="Nucleotide-diphospho-sugar transferases"/>
    <property type="match status" value="1"/>
</dbReference>
<dbReference type="Pfam" id="PF13896">
    <property type="entry name" value="Glyco_transf_49"/>
    <property type="match status" value="1"/>
</dbReference>
<keyword evidence="2" id="KW-0812">Transmembrane</keyword>
<keyword evidence="6" id="KW-0325">Glycoprotein</keyword>
<dbReference type="GO" id="GO:0015020">
    <property type="term" value="F:glucuronosyltransferase activity"/>
    <property type="evidence" value="ECO:0007669"/>
    <property type="project" value="TreeGrafter"/>
</dbReference>